<sequence length="206" mass="23079">MSDIGEWSRGKGLVDEVGELVTPQGVLGEEGRSDVAPGRRRGIWAKKRGGVVEGAEERRPGARQVEGARQQTLVHLRRLVRTGYQLRHLVLIASNRAAIEIGMMKELWDASGIQVYQINKQYIYHLNPNPNPKRILGGPSYPKCETCRRNLMKDSNDSFCSIACKTLVRKGHLHRPVGGRLSTRYQSGARLRLQDQGLDIWGSREG</sequence>
<dbReference type="InterPro" id="IPR006734">
    <property type="entry name" value="PLATZ"/>
</dbReference>
<protein>
    <submittedName>
        <fullName evidence="1">Uncharacterized protein</fullName>
    </submittedName>
</protein>
<dbReference type="Pfam" id="PF04640">
    <property type="entry name" value="PLATZ"/>
    <property type="match status" value="1"/>
</dbReference>
<dbReference type="EMBL" id="JABTTQ020000012">
    <property type="protein sequence ID" value="KAK6144134.1"/>
    <property type="molecule type" value="Genomic_DNA"/>
</dbReference>
<organism evidence="1 2">
    <name type="scientific">Rehmannia glutinosa</name>
    <name type="common">Chinese foxglove</name>
    <dbReference type="NCBI Taxonomy" id="99300"/>
    <lineage>
        <taxon>Eukaryota</taxon>
        <taxon>Viridiplantae</taxon>
        <taxon>Streptophyta</taxon>
        <taxon>Embryophyta</taxon>
        <taxon>Tracheophyta</taxon>
        <taxon>Spermatophyta</taxon>
        <taxon>Magnoliopsida</taxon>
        <taxon>eudicotyledons</taxon>
        <taxon>Gunneridae</taxon>
        <taxon>Pentapetalae</taxon>
        <taxon>asterids</taxon>
        <taxon>lamiids</taxon>
        <taxon>Lamiales</taxon>
        <taxon>Orobanchaceae</taxon>
        <taxon>Rehmannieae</taxon>
        <taxon>Rehmannia</taxon>
    </lineage>
</organism>
<gene>
    <name evidence="1" type="ORF">DH2020_020954</name>
</gene>
<evidence type="ECO:0000313" key="1">
    <source>
        <dbReference type="EMBL" id="KAK6144134.1"/>
    </source>
</evidence>
<evidence type="ECO:0000313" key="2">
    <source>
        <dbReference type="Proteomes" id="UP001318860"/>
    </source>
</evidence>
<dbReference type="PANTHER" id="PTHR31065:SF39">
    <property type="entry name" value="PLATZ TRANSCRIPTION FACTOR FAMILY PROTEIN"/>
    <property type="match status" value="1"/>
</dbReference>
<reference evidence="1 2" key="1">
    <citation type="journal article" date="2021" name="Comput. Struct. Biotechnol. J.">
        <title>De novo genome assembly of the potent medicinal plant Rehmannia glutinosa using nanopore technology.</title>
        <authorList>
            <person name="Ma L."/>
            <person name="Dong C."/>
            <person name="Song C."/>
            <person name="Wang X."/>
            <person name="Zheng X."/>
            <person name="Niu Y."/>
            <person name="Chen S."/>
            <person name="Feng W."/>
        </authorList>
    </citation>
    <scope>NUCLEOTIDE SEQUENCE [LARGE SCALE GENOMIC DNA]</scope>
    <source>
        <strain evidence="1">DH-2019</strain>
    </source>
</reference>
<keyword evidence="2" id="KW-1185">Reference proteome</keyword>
<dbReference type="PANTHER" id="PTHR31065">
    <property type="entry name" value="PLATZ TRANSCRIPTION FACTOR FAMILY PROTEIN"/>
    <property type="match status" value="1"/>
</dbReference>
<accession>A0ABR0WCT9</accession>
<proteinExistence type="predicted"/>
<name>A0ABR0WCT9_REHGL</name>
<comment type="caution">
    <text evidence="1">The sequence shown here is derived from an EMBL/GenBank/DDBJ whole genome shotgun (WGS) entry which is preliminary data.</text>
</comment>
<dbReference type="Proteomes" id="UP001318860">
    <property type="component" value="Unassembled WGS sequence"/>
</dbReference>